<evidence type="ECO:0000313" key="3">
    <source>
        <dbReference type="EMBL" id="MCK7595086.1"/>
    </source>
</evidence>
<reference evidence="3" key="1">
    <citation type="submission" date="2022-04" db="EMBL/GenBank/DDBJ databases">
        <title>Lysobacter sp. CAU 1642 isolated from sea sand.</title>
        <authorList>
            <person name="Kim W."/>
        </authorList>
    </citation>
    <scope>NUCLEOTIDE SEQUENCE</scope>
    <source>
        <strain evidence="3">CAU 1642</strain>
    </source>
</reference>
<feature type="signal peptide" evidence="1">
    <location>
        <begin position="1"/>
        <end position="22"/>
    </location>
</feature>
<dbReference type="EMBL" id="JALNMH010000013">
    <property type="protein sequence ID" value="MCK7595086.1"/>
    <property type="molecule type" value="Genomic_DNA"/>
</dbReference>
<dbReference type="InterPro" id="IPR032710">
    <property type="entry name" value="NTF2-like_dom_sf"/>
</dbReference>
<feature type="domain" description="SnoaL-like" evidence="2">
    <location>
        <begin position="32"/>
        <end position="136"/>
    </location>
</feature>
<evidence type="ECO:0000313" key="4">
    <source>
        <dbReference type="Proteomes" id="UP001431449"/>
    </source>
</evidence>
<keyword evidence="1" id="KW-0732">Signal</keyword>
<organism evidence="3 4">
    <name type="scientific">Pseudomarimonas salicorniae</name>
    <dbReference type="NCBI Taxonomy" id="2933270"/>
    <lineage>
        <taxon>Bacteria</taxon>
        <taxon>Pseudomonadati</taxon>
        <taxon>Pseudomonadota</taxon>
        <taxon>Gammaproteobacteria</taxon>
        <taxon>Lysobacterales</taxon>
        <taxon>Lysobacteraceae</taxon>
        <taxon>Pseudomarimonas</taxon>
    </lineage>
</organism>
<feature type="chain" id="PRO_5047017846" evidence="1">
    <location>
        <begin position="23"/>
        <end position="156"/>
    </location>
</feature>
<dbReference type="InterPro" id="IPR037401">
    <property type="entry name" value="SnoaL-like"/>
</dbReference>
<dbReference type="SUPFAM" id="SSF54427">
    <property type="entry name" value="NTF2-like"/>
    <property type="match status" value="1"/>
</dbReference>
<protein>
    <submittedName>
        <fullName evidence="3">Nuclear transport factor 2 family protein</fullName>
    </submittedName>
</protein>
<accession>A0ABT0GKM6</accession>
<name>A0ABT0GKM6_9GAMM</name>
<dbReference type="Gene3D" id="3.10.450.50">
    <property type="match status" value="1"/>
</dbReference>
<keyword evidence="4" id="KW-1185">Reference proteome</keyword>
<gene>
    <name evidence="3" type="ORF">M0G41_15555</name>
</gene>
<dbReference type="Pfam" id="PF12680">
    <property type="entry name" value="SnoaL_2"/>
    <property type="match status" value="1"/>
</dbReference>
<evidence type="ECO:0000259" key="2">
    <source>
        <dbReference type="Pfam" id="PF12680"/>
    </source>
</evidence>
<dbReference type="RefSeq" id="WP_248210837.1">
    <property type="nucleotide sequence ID" value="NZ_JALNMH010000013.1"/>
</dbReference>
<proteinExistence type="predicted"/>
<evidence type="ECO:0000256" key="1">
    <source>
        <dbReference type="SAM" id="SignalP"/>
    </source>
</evidence>
<sequence>MRLRTLFPATLGLLVLAGQSMAAPPADLDQRVKRFVQAANQHDVEAMVGAVEPGFRWMHVEGERISVEVVGPDQLRSWLEGYFRTTPSARSTLGAVQVDGAYASTVEFTEYLGEGDVMQRQSATCVYQFSEAGLIRNVWYFPAQEAAAAEPPAVAP</sequence>
<dbReference type="Proteomes" id="UP001431449">
    <property type="component" value="Unassembled WGS sequence"/>
</dbReference>
<comment type="caution">
    <text evidence="3">The sequence shown here is derived from an EMBL/GenBank/DDBJ whole genome shotgun (WGS) entry which is preliminary data.</text>
</comment>